<feature type="signal peptide" evidence="1">
    <location>
        <begin position="1"/>
        <end position="19"/>
    </location>
</feature>
<evidence type="ECO:0000256" key="1">
    <source>
        <dbReference type="SAM" id="SignalP"/>
    </source>
</evidence>
<protein>
    <recommendedName>
        <fullName evidence="4">Secreted protein</fullName>
    </recommendedName>
</protein>
<keyword evidence="3" id="KW-1185">Reference proteome</keyword>
<evidence type="ECO:0000313" key="2">
    <source>
        <dbReference type="EMBL" id="KAH8987201.1"/>
    </source>
</evidence>
<gene>
    <name evidence="2" type="ORF">EDB92DRAFT_1876972</name>
</gene>
<keyword evidence="1" id="KW-0732">Signal</keyword>
<organism evidence="2 3">
    <name type="scientific">Lactarius akahatsu</name>
    <dbReference type="NCBI Taxonomy" id="416441"/>
    <lineage>
        <taxon>Eukaryota</taxon>
        <taxon>Fungi</taxon>
        <taxon>Dikarya</taxon>
        <taxon>Basidiomycota</taxon>
        <taxon>Agaricomycotina</taxon>
        <taxon>Agaricomycetes</taxon>
        <taxon>Russulales</taxon>
        <taxon>Russulaceae</taxon>
        <taxon>Lactarius</taxon>
    </lineage>
</organism>
<reference evidence="2" key="1">
    <citation type="submission" date="2022-01" db="EMBL/GenBank/DDBJ databases">
        <title>Comparative genomics reveals a dynamic genome evolution in the ectomycorrhizal milk-cap (Lactarius) mushrooms.</title>
        <authorList>
            <consortium name="DOE Joint Genome Institute"/>
            <person name="Lebreton A."/>
            <person name="Tang N."/>
            <person name="Kuo A."/>
            <person name="LaButti K."/>
            <person name="Drula E."/>
            <person name="Barry K."/>
            <person name="Clum A."/>
            <person name="Lipzen A."/>
            <person name="Mousain D."/>
            <person name="Ng V."/>
            <person name="Wang R."/>
            <person name="Wang X."/>
            <person name="Dai Y."/>
            <person name="Henrissat B."/>
            <person name="Grigoriev I.V."/>
            <person name="Guerin-Laguette A."/>
            <person name="Yu F."/>
            <person name="Martin F.M."/>
        </authorList>
    </citation>
    <scope>NUCLEOTIDE SEQUENCE</scope>
    <source>
        <strain evidence="2">QP</strain>
    </source>
</reference>
<proteinExistence type="predicted"/>
<sequence>MFHCARKWLLFAGLASCQGRDLHIMTPRRIVSQKISSPCFLFFDLSRVPPRGIRVFHNLYVRFYASAGLEPITAETTSETPLEDRKVYDTSGLTCRPTFGWEGMRRSSDVPESVVRTSLGQR</sequence>
<dbReference type="AlphaFoldDB" id="A0AAD4QBI6"/>
<feature type="chain" id="PRO_5042229575" description="Secreted protein" evidence="1">
    <location>
        <begin position="20"/>
        <end position="122"/>
    </location>
</feature>
<dbReference type="EMBL" id="JAKELL010000049">
    <property type="protein sequence ID" value="KAH8987201.1"/>
    <property type="molecule type" value="Genomic_DNA"/>
</dbReference>
<comment type="caution">
    <text evidence="2">The sequence shown here is derived from an EMBL/GenBank/DDBJ whole genome shotgun (WGS) entry which is preliminary data.</text>
</comment>
<name>A0AAD4QBI6_9AGAM</name>
<evidence type="ECO:0000313" key="3">
    <source>
        <dbReference type="Proteomes" id="UP001201163"/>
    </source>
</evidence>
<dbReference type="Proteomes" id="UP001201163">
    <property type="component" value="Unassembled WGS sequence"/>
</dbReference>
<accession>A0AAD4QBI6</accession>
<evidence type="ECO:0008006" key="4">
    <source>
        <dbReference type="Google" id="ProtNLM"/>
    </source>
</evidence>